<sequence>MPTSLATRTLARVDDGLNWITNQVLRNPDQQSIEYIILKAYFQIFLLLALLLSCVRLLTRRFPSVPQQAHPHGYSRLSMLADGQASTQGETNVDVFLDLPVDPCLPLEQLLHHIRSVVHDHRPALGLWDRIPKLDLHFYHNPPDENRLEKHWNEKALESLPSGLPLSHDRFVAVKPLLNDILEAATAQLDSHRILLISTNDRELVQYGIALLQSLPNPPLICYVSPIGSELPLELAKAADVVFEWVGHRFELVPKDHSMVPAVGDWALDAERSLEIFKPLELLLKAHGPPGQAQMCVSQLEGLLDHPLAGHHFLSNHNFQQYLRLALSMGVVGLDSTSSDAFDDDVFHGSTLVYLQPCITERPIQPAPEYDLATNDPYELDSLLPSLPVVEQGCEPLQLPAESDDERVTMSESERVTNSHQSSSIQLAPDSQHEPRPKPNLKHSPSNSGIELAPKKKRRESDLTVEDRPAQLTARSAHRRRRPTVKDEFSYPSFSSSQPAPFSGGPVCCPQLVGTPQPPNAQQPVVMSLQLVPNAQLNNISSPQLISTPSPQLSNITSPQLMGTPSPQMIRSPSSHLYMAPSPQPIHTPQSHSSQSPINTSRRPSRAEEDTVHANTSPTTERRSFDLEKGTQPTFTPTPQTPAGLWIRSWTGLVDSRQRVCSPLQEILRHKTYLGSPTRSRPFSIEMSSVSVEGDLEMEID</sequence>
<feature type="region of interest" description="Disordered" evidence="1">
    <location>
        <begin position="399"/>
        <end position="502"/>
    </location>
</feature>
<name>A0A9P6NJJ4_9BASI</name>
<feature type="compositionally biased region" description="Low complexity" evidence="1">
    <location>
        <begin position="490"/>
        <end position="502"/>
    </location>
</feature>
<comment type="caution">
    <text evidence="2">The sequence shown here is derived from an EMBL/GenBank/DDBJ whole genome shotgun (WGS) entry which is preliminary data.</text>
</comment>
<evidence type="ECO:0000313" key="3">
    <source>
        <dbReference type="Proteomes" id="UP000886653"/>
    </source>
</evidence>
<organism evidence="2 3">
    <name type="scientific">Cronartium quercuum f. sp. fusiforme G11</name>
    <dbReference type="NCBI Taxonomy" id="708437"/>
    <lineage>
        <taxon>Eukaryota</taxon>
        <taxon>Fungi</taxon>
        <taxon>Dikarya</taxon>
        <taxon>Basidiomycota</taxon>
        <taxon>Pucciniomycotina</taxon>
        <taxon>Pucciniomycetes</taxon>
        <taxon>Pucciniales</taxon>
        <taxon>Coleosporiaceae</taxon>
        <taxon>Cronartium</taxon>
    </lineage>
</organism>
<feature type="compositionally biased region" description="Low complexity" evidence="1">
    <location>
        <begin position="631"/>
        <end position="641"/>
    </location>
</feature>
<feature type="compositionally biased region" description="Polar residues" evidence="1">
    <location>
        <begin position="542"/>
        <end position="575"/>
    </location>
</feature>
<protein>
    <submittedName>
        <fullName evidence="2">Uncharacterized protein</fullName>
    </submittedName>
</protein>
<dbReference type="EMBL" id="MU167256">
    <property type="protein sequence ID" value="KAG0146772.1"/>
    <property type="molecule type" value="Genomic_DNA"/>
</dbReference>
<keyword evidence="3" id="KW-1185">Reference proteome</keyword>
<feature type="region of interest" description="Disordered" evidence="1">
    <location>
        <begin position="542"/>
        <end position="641"/>
    </location>
</feature>
<evidence type="ECO:0000313" key="2">
    <source>
        <dbReference type="EMBL" id="KAG0146772.1"/>
    </source>
</evidence>
<dbReference type="OrthoDB" id="2514553at2759"/>
<feature type="compositionally biased region" description="Polar residues" evidence="1">
    <location>
        <begin position="585"/>
        <end position="602"/>
    </location>
</feature>
<feature type="compositionally biased region" description="Basic and acidic residues" evidence="1">
    <location>
        <begin position="406"/>
        <end position="417"/>
    </location>
</feature>
<dbReference type="Proteomes" id="UP000886653">
    <property type="component" value="Unassembled WGS sequence"/>
</dbReference>
<feature type="compositionally biased region" description="Basic and acidic residues" evidence="1">
    <location>
        <begin position="620"/>
        <end position="629"/>
    </location>
</feature>
<gene>
    <name evidence="2" type="ORF">CROQUDRAFT_92254</name>
</gene>
<accession>A0A9P6NJJ4</accession>
<dbReference type="AlphaFoldDB" id="A0A9P6NJJ4"/>
<proteinExistence type="predicted"/>
<feature type="compositionally biased region" description="Basic and acidic residues" evidence="1">
    <location>
        <begin position="459"/>
        <end position="469"/>
    </location>
</feature>
<reference evidence="2" key="1">
    <citation type="submission" date="2013-11" db="EMBL/GenBank/DDBJ databases">
        <title>Genome sequence of the fusiform rust pathogen reveals effectors for host alternation and coevolution with pine.</title>
        <authorList>
            <consortium name="DOE Joint Genome Institute"/>
            <person name="Smith K."/>
            <person name="Pendleton A."/>
            <person name="Kubisiak T."/>
            <person name="Anderson C."/>
            <person name="Salamov A."/>
            <person name="Aerts A."/>
            <person name="Riley R."/>
            <person name="Clum A."/>
            <person name="Lindquist E."/>
            <person name="Ence D."/>
            <person name="Campbell M."/>
            <person name="Kronenberg Z."/>
            <person name="Feau N."/>
            <person name="Dhillon B."/>
            <person name="Hamelin R."/>
            <person name="Burleigh J."/>
            <person name="Smith J."/>
            <person name="Yandell M."/>
            <person name="Nelson C."/>
            <person name="Grigoriev I."/>
            <person name="Davis J."/>
        </authorList>
    </citation>
    <scope>NUCLEOTIDE SEQUENCE</scope>
    <source>
        <strain evidence="2">G11</strain>
    </source>
</reference>
<evidence type="ECO:0000256" key="1">
    <source>
        <dbReference type="SAM" id="MobiDB-lite"/>
    </source>
</evidence>